<sequence length="106" mass="11109">MYSIWSDWSADKCIDGDMGNICHSAGTGAEEYLRVDYSGLLAGLASIVVTNRPGQPQRIVGARIHVNLGQPSSNTAAAASALWSDDFTSASSSFTFSPPPTLTCPA</sequence>
<comment type="caution">
    <text evidence="1">The sequence shown here is derived from an EMBL/GenBank/DDBJ whole genome shotgun (WGS) entry which is preliminary data.</text>
</comment>
<dbReference type="SUPFAM" id="SSF49785">
    <property type="entry name" value="Galactose-binding domain-like"/>
    <property type="match status" value="1"/>
</dbReference>
<organism evidence="1 2">
    <name type="scientific">Tetraparma gracilis</name>
    <dbReference type="NCBI Taxonomy" id="2962635"/>
    <lineage>
        <taxon>Eukaryota</taxon>
        <taxon>Sar</taxon>
        <taxon>Stramenopiles</taxon>
        <taxon>Ochrophyta</taxon>
        <taxon>Bolidophyceae</taxon>
        <taxon>Parmales</taxon>
        <taxon>Triparmaceae</taxon>
        <taxon>Tetraparma</taxon>
    </lineage>
</organism>
<reference evidence="1 2" key="1">
    <citation type="journal article" date="2023" name="Commun. Biol.">
        <title>Genome analysis of Parmales, the sister group of diatoms, reveals the evolutionary specialization of diatoms from phago-mixotrophs to photoautotrophs.</title>
        <authorList>
            <person name="Ban H."/>
            <person name="Sato S."/>
            <person name="Yoshikawa S."/>
            <person name="Yamada K."/>
            <person name="Nakamura Y."/>
            <person name="Ichinomiya M."/>
            <person name="Sato N."/>
            <person name="Blanc-Mathieu R."/>
            <person name="Endo H."/>
            <person name="Kuwata A."/>
            <person name="Ogata H."/>
        </authorList>
    </citation>
    <scope>NUCLEOTIDE SEQUENCE [LARGE SCALE GENOMIC DNA]</scope>
</reference>
<proteinExistence type="predicted"/>
<protein>
    <submittedName>
        <fullName evidence="1">Uncharacterized protein</fullName>
    </submittedName>
</protein>
<evidence type="ECO:0000313" key="2">
    <source>
        <dbReference type="Proteomes" id="UP001165060"/>
    </source>
</evidence>
<dbReference type="InterPro" id="IPR008979">
    <property type="entry name" value="Galactose-bd-like_sf"/>
</dbReference>
<evidence type="ECO:0000313" key="1">
    <source>
        <dbReference type="EMBL" id="GMI38872.1"/>
    </source>
</evidence>
<name>A0ABQ6N3S4_9STRA</name>
<keyword evidence="2" id="KW-1185">Reference proteome</keyword>
<dbReference type="Gene3D" id="2.60.120.260">
    <property type="entry name" value="Galactose-binding domain-like"/>
    <property type="match status" value="1"/>
</dbReference>
<gene>
    <name evidence="1" type="ORF">TeGR_g9783</name>
</gene>
<dbReference type="Proteomes" id="UP001165060">
    <property type="component" value="Unassembled WGS sequence"/>
</dbReference>
<accession>A0ABQ6N3S4</accession>
<dbReference type="EMBL" id="BRYB01000846">
    <property type="protein sequence ID" value="GMI38872.1"/>
    <property type="molecule type" value="Genomic_DNA"/>
</dbReference>